<evidence type="ECO:0000313" key="1">
    <source>
        <dbReference type="EMBL" id="SEM32189.1"/>
    </source>
</evidence>
<sequence length="113" mass="13081">MFNMIPDNLTQVMEKLAWLNANGYPDKTKNDVINDMVKDGTQDMFDTALEGPYYTMRWLEEGKKLNVFGPMGDVIEVITPRPEYADFYADLENNDILFWRNLATQVQKVVGHD</sequence>
<comment type="caution">
    <text evidence="1">The sequence shown here is derived from an EMBL/GenBank/DDBJ whole genome shotgun (WGS) entry which is preliminary data.</text>
</comment>
<name>A0ABY1A901_9LACO</name>
<dbReference type="Proteomes" id="UP000182089">
    <property type="component" value="Unassembled WGS sequence"/>
</dbReference>
<organism evidence="1 2">
    <name type="scientific">Ligilactobacillus ruminis</name>
    <dbReference type="NCBI Taxonomy" id="1623"/>
    <lineage>
        <taxon>Bacteria</taxon>
        <taxon>Bacillati</taxon>
        <taxon>Bacillota</taxon>
        <taxon>Bacilli</taxon>
        <taxon>Lactobacillales</taxon>
        <taxon>Lactobacillaceae</taxon>
        <taxon>Ligilactobacillus</taxon>
    </lineage>
</organism>
<proteinExistence type="predicted"/>
<dbReference type="EMBL" id="FOCC01000001">
    <property type="protein sequence ID" value="SEM32189.1"/>
    <property type="molecule type" value="Genomic_DNA"/>
</dbReference>
<gene>
    <name evidence="1" type="ORF">SAMN05216431_10184</name>
</gene>
<protein>
    <submittedName>
        <fullName evidence="1">Uncharacterized protein</fullName>
    </submittedName>
</protein>
<accession>A0ABY1A901</accession>
<evidence type="ECO:0000313" key="2">
    <source>
        <dbReference type="Proteomes" id="UP000182089"/>
    </source>
</evidence>
<reference evidence="1 2" key="1">
    <citation type="submission" date="2016-10" db="EMBL/GenBank/DDBJ databases">
        <authorList>
            <person name="Varghese N."/>
            <person name="Submissions S."/>
        </authorList>
    </citation>
    <scope>NUCLEOTIDE SEQUENCE [LARGE SCALE GENOMIC DNA]</scope>
    <source>
        <strain evidence="1 2">WC1T17</strain>
    </source>
</reference>